<keyword evidence="3 7" id="KW-0378">Hydrolase</keyword>
<evidence type="ECO:0000313" key="10">
    <source>
        <dbReference type="Proteomes" id="UP000433101"/>
    </source>
</evidence>
<dbReference type="CDD" id="cd01296">
    <property type="entry name" value="Imidazolone-5PH"/>
    <property type="match status" value="1"/>
</dbReference>
<dbReference type="AlphaFoldDB" id="A0A7X3LUR9"/>
<evidence type="ECO:0000256" key="4">
    <source>
        <dbReference type="ARBA" id="ARBA00022808"/>
    </source>
</evidence>
<keyword evidence="4 7" id="KW-0369">Histidine metabolism</keyword>
<dbReference type="Gene3D" id="3.20.20.140">
    <property type="entry name" value="Metal-dependent hydrolases"/>
    <property type="match status" value="1"/>
</dbReference>
<dbReference type="PANTHER" id="PTHR42752:SF1">
    <property type="entry name" value="IMIDAZOLONEPROPIONASE-RELATED"/>
    <property type="match status" value="1"/>
</dbReference>
<feature type="binding site" evidence="7">
    <location>
        <position position="161"/>
    </location>
    <ligand>
        <name>N-formimidoyl-L-glutamate</name>
        <dbReference type="ChEBI" id="CHEBI:58928"/>
    </ligand>
</feature>
<accession>A0A7X3LUR9</accession>
<dbReference type="GO" id="GO:0050480">
    <property type="term" value="F:imidazolonepropionase activity"/>
    <property type="evidence" value="ECO:0007669"/>
    <property type="project" value="UniProtKB-UniRule"/>
</dbReference>
<feature type="binding site" evidence="7">
    <location>
        <position position="338"/>
    </location>
    <ligand>
        <name>N-formimidoyl-L-glutamate</name>
        <dbReference type="ChEBI" id="CHEBI:58928"/>
    </ligand>
</feature>
<evidence type="ECO:0000259" key="8">
    <source>
        <dbReference type="Pfam" id="PF01979"/>
    </source>
</evidence>
<dbReference type="GO" id="GO:0019556">
    <property type="term" value="P:L-histidine catabolic process to glutamate and formamide"/>
    <property type="evidence" value="ECO:0007669"/>
    <property type="project" value="UniProtKB-UniRule"/>
</dbReference>
<evidence type="ECO:0000256" key="5">
    <source>
        <dbReference type="ARBA" id="ARBA00022833"/>
    </source>
</evidence>
<keyword evidence="2 7" id="KW-0479">Metal-binding</keyword>
<dbReference type="HAMAP" id="MF_00372">
    <property type="entry name" value="HutI"/>
    <property type="match status" value="1"/>
</dbReference>
<keyword evidence="6 7" id="KW-0408">Iron</keyword>
<dbReference type="EMBL" id="WUMV01000003">
    <property type="protein sequence ID" value="MXN65464.1"/>
    <property type="molecule type" value="Genomic_DNA"/>
</dbReference>
<dbReference type="GO" id="GO:0005506">
    <property type="term" value="F:iron ion binding"/>
    <property type="evidence" value="ECO:0007669"/>
    <property type="project" value="UniProtKB-UniRule"/>
</dbReference>
<dbReference type="EC" id="3.5.2.7" evidence="1 7"/>
<protein>
    <recommendedName>
        <fullName evidence="1 7">Imidazolonepropionase</fullName>
        <ecNumber evidence="1 7">3.5.2.7</ecNumber>
    </recommendedName>
    <alternativeName>
        <fullName evidence="7">Imidazolone-5-propionate hydrolase</fullName>
    </alternativeName>
</protein>
<proteinExistence type="inferred from homology"/>
<feature type="binding site" evidence="7">
    <location>
        <position position="161"/>
    </location>
    <ligand>
        <name>4-imidazolone-5-propanoate</name>
        <dbReference type="ChEBI" id="CHEBI:77893"/>
    </ligand>
</feature>
<dbReference type="UniPathway" id="UPA00379">
    <property type="reaction ID" value="UER00551"/>
</dbReference>
<keyword evidence="10" id="KW-1185">Reference proteome</keyword>
<dbReference type="Pfam" id="PF01979">
    <property type="entry name" value="Amidohydro_1"/>
    <property type="match status" value="1"/>
</dbReference>
<dbReference type="InterPro" id="IPR006680">
    <property type="entry name" value="Amidohydro-rel"/>
</dbReference>
<feature type="binding site" evidence="7">
    <location>
        <position position="336"/>
    </location>
    <ligand>
        <name>N-formimidoyl-L-glutamate</name>
        <dbReference type="ChEBI" id="CHEBI:58928"/>
    </ligand>
</feature>
<evidence type="ECO:0000256" key="7">
    <source>
        <dbReference type="HAMAP-Rule" id="MF_00372"/>
    </source>
</evidence>
<dbReference type="GO" id="GO:0008270">
    <property type="term" value="F:zinc ion binding"/>
    <property type="evidence" value="ECO:0007669"/>
    <property type="project" value="UniProtKB-UniRule"/>
</dbReference>
<dbReference type="NCBIfam" id="TIGR01224">
    <property type="entry name" value="hutI"/>
    <property type="match status" value="1"/>
</dbReference>
<dbReference type="GO" id="GO:0019557">
    <property type="term" value="P:L-histidine catabolic process to glutamate and formate"/>
    <property type="evidence" value="ECO:0007669"/>
    <property type="project" value="UniProtKB-UniPathway"/>
</dbReference>
<evidence type="ECO:0000313" key="9">
    <source>
        <dbReference type="EMBL" id="MXN65464.1"/>
    </source>
</evidence>
<evidence type="ECO:0000256" key="6">
    <source>
        <dbReference type="ARBA" id="ARBA00023004"/>
    </source>
</evidence>
<evidence type="ECO:0000256" key="3">
    <source>
        <dbReference type="ARBA" id="ARBA00022801"/>
    </source>
</evidence>
<feature type="binding site" evidence="7">
    <location>
        <position position="89"/>
    </location>
    <ligand>
        <name>Zn(2+)</name>
        <dbReference type="ChEBI" id="CHEBI:29105"/>
    </ligand>
</feature>
<dbReference type="SUPFAM" id="SSF51556">
    <property type="entry name" value="Metallo-dependent hydrolases"/>
    <property type="match status" value="1"/>
</dbReference>
<comment type="caution">
    <text evidence="9">The sequence shown here is derived from an EMBL/GenBank/DDBJ whole genome shotgun (WGS) entry which is preliminary data.</text>
</comment>
<comment type="subcellular location">
    <subcellularLocation>
        <location evidence="7">Cytoplasm</location>
    </subcellularLocation>
</comment>
<name>A0A7X3LUR9_9HYPH</name>
<dbReference type="Gene3D" id="2.30.40.10">
    <property type="entry name" value="Urease, subunit C, domain 1"/>
    <property type="match status" value="1"/>
</dbReference>
<reference evidence="9 10" key="1">
    <citation type="submission" date="2019-12" db="EMBL/GenBank/DDBJ databases">
        <authorList>
            <person name="Li M."/>
        </authorList>
    </citation>
    <scope>NUCLEOTIDE SEQUENCE [LARGE SCALE GENOMIC DNA]</scope>
    <source>
        <strain evidence="9 10">GBMRC 2046</strain>
    </source>
</reference>
<feature type="binding site" evidence="7">
    <location>
        <position position="98"/>
    </location>
    <ligand>
        <name>4-imidazolone-5-propanoate</name>
        <dbReference type="ChEBI" id="CHEBI:77893"/>
    </ligand>
</feature>
<dbReference type="InterPro" id="IPR005920">
    <property type="entry name" value="HutI"/>
</dbReference>
<feature type="domain" description="Amidohydrolase-related" evidence="8">
    <location>
        <begin position="80"/>
        <end position="396"/>
    </location>
</feature>
<feature type="binding site" evidence="7">
    <location>
        <position position="91"/>
    </location>
    <ligand>
        <name>Zn(2+)</name>
        <dbReference type="ChEBI" id="CHEBI:29105"/>
    </ligand>
</feature>
<evidence type="ECO:0000256" key="1">
    <source>
        <dbReference type="ARBA" id="ARBA00012864"/>
    </source>
</evidence>
<comment type="cofactor">
    <cofactor evidence="7">
        <name>Zn(2+)</name>
        <dbReference type="ChEBI" id="CHEBI:29105"/>
    </cofactor>
    <cofactor evidence="7">
        <name>Fe(3+)</name>
        <dbReference type="ChEBI" id="CHEBI:29034"/>
    </cofactor>
    <text evidence="7">Binds 1 zinc or iron ion per subunit.</text>
</comment>
<evidence type="ECO:0000256" key="2">
    <source>
        <dbReference type="ARBA" id="ARBA00022723"/>
    </source>
</evidence>
<keyword evidence="5 7" id="KW-0862">Zinc</keyword>
<feature type="binding site" evidence="7">
    <location>
        <position position="262"/>
    </location>
    <ligand>
        <name>4-imidazolone-5-propanoate</name>
        <dbReference type="ChEBI" id="CHEBI:77893"/>
    </ligand>
</feature>
<dbReference type="SUPFAM" id="SSF51338">
    <property type="entry name" value="Composite domain of metallo-dependent hydrolases"/>
    <property type="match status" value="1"/>
</dbReference>
<feature type="binding site" evidence="7">
    <location>
        <position position="334"/>
    </location>
    <ligand>
        <name>Zn(2+)</name>
        <dbReference type="ChEBI" id="CHEBI:29105"/>
    </ligand>
</feature>
<feature type="binding site" evidence="7">
    <location>
        <position position="89"/>
    </location>
    <ligand>
        <name>Fe(3+)</name>
        <dbReference type="ChEBI" id="CHEBI:29034"/>
    </ligand>
</feature>
<comment type="pathway">
    <text evidence="7">Amino-acid degradation; L-histidine degradation into L-glutamate; N-formimidoyl-L-glutamate from L-histidine: step 3/3.</text>
</comment>
<feature type="binding site" evidence="7">
    <location>
        <position position="91"/>
    </location>
    <ligand>
        <name>Fe(3+)</name>
        <dbReference type="ChEBI" id="CHEBI:29034"/>
    </ligand>
</feature>
<comment type="function">
    <text evidence="7">Catalyzes the hydrolytic cleavage of the carbon-nitrogen bond in imidazolone-5-propanoate to yield N-formimidoyl-L-glutamate. It is the third step in the universal histidine degradation pathway.</text>
</comment>
<dbReference type="InterPro" id="IPR011059">
    <property type="entry name" value="Metal-dep_hydrolase_composite"/>
</dbReference>
<feature type="binding site" evidence="7">
    <location>
        <position position="334"/>
    </location>
    <ligand>
        <name>Fe(3+)</name>
        <dbReference type="ChEBI" id="CHEBI:29034"/>
    </ligand>
</feature>
<comment type="similarity">
    <text evidence="7">Belongs to the metallo-dependent hydrolases superfamily. HutI family.</text>
</comment>
<comment type="catalytic activity">
    <reaction evidence="7">
        <text>4-imidazolone-5-propanoate + H2O = N-formimidoyl-L-glutamate</text>
        <dbReference type="Rhea" id="RHEA:23660"/>
        <dbReference type="ChEBI" id="CHEBI:15377"/>
        <dbReference type="ChEBI" id="CHEBI:58928"/>
        <dbReference type="ChEBI" id="CHEBI:77893"/>
        <dbReference type="EC" id="3.5.2.7"/>
    </reaction>
</comment>
<gene>
    <name evidence="7" type="primary">hutI</name>
    <name evidence="9" type="ORF">GR183_11180</name>
</gene>
<feature type="binding site" evidence="7">
    <location>
        <position position="259"/>
    </location>
    <ligand>
        <name>Zn(2+)</name>
        <dbReference type="ChEBI" id="CHEBI:29105"/>
    </ligand>
</feature>
<dbReference type="PANTHER" id="PTHR42752">
    <property type="entry name" value="IMIDAZOLONEPROPIONASE"/>
    <property type="match status" value="1"/>
</dbReference>
<dbReference type="GO" id="GO:0005737">
    <property type="term" value="C:cytoplasm"/>
    <property type="evidence" value="ECO:0007669"/>
    <property type="project" value="UniProtKB-SubCell"/>
</dbReference>
<organism evidence="9 10">
    <name type="scientific">Stappia sediminis</name>
    <dbReference type="NCBI Taxonomy" id="2692190"/>
    <lineage>
        <taxon>Bacteria</taxon>
        <taxon>Pseudomonadati</taxon>
        <taxon>Pseudomonadota</taxon>
        <taxon>Alphaproteobacteria</taxon>
        <taxon>Hyphomicrobiales</taxon>
        <taxon>Stappiaceae</taxon>
        <taxon>Stappia</taxon>
    </lineage>
</organism>
<feature type="binding site" evidence="7">
    <location>
        <position position="259"/>
    </location>
    <ligand>
        <name>Fe(3+)</name>
        <dbReference type="ChEBI" id="CHEBI:29034"/>
    </ligand>
</feature>
<sequence>MYIHILVRAPPIRVCREGKVTQRLLVDCRAATMVEGTSPYGLVEDAAIALEGERIAWAGARADLPARFADWPGETLEGRVVTPGLVDCHTHLVHGGDRAKEFEMRLEGASYEEIARAGGGIVSTVSATRAASEDDLVAQSLPRLDALIAEGVTTVEIKSGYGLSIDDEIKMLRAAKRLGDARDFRLKTTYLAAHAVPAEYRDRPHEYLDEVVLPGMDRGRNEGLIDAVDGFCEGIAFSPAEIAHVFDRAVMLGLPVKLHAEQLSNLGGAKLAASYGALSADHLEYLDRGDIEAMAGAGTVAVLLPGAFYTLRETQLPPVEALREAGVPIAVATDSNPGSSPMTSLLLAMNMAATLFHMTPEEALAGVTRNGAKALGLSDEIGTIEAGKRADLAIWNIREPAELSYRIGFNPLYRRYFGGTA</sequence>
<keyword evidence="7" id="KW-0963">Cytoplasm</keyword>
<feature type="binding site" evidence="7">
    <location>
        <position position="339"/>
    </location>
    <ligand>
        <name>4-imidazolone-5-propanoate</name>
        <dbReference type="ChEBI" id="CHEBI:77893"/>
    </ligand>
</feature>
<dbReference type="Proteomes" id="UP000433101">
    <property type="component" value="Unassembled WGS sequence"/>
</dbReference>
<dbReference type="InterPro" id="IPR032466">
    <property type="entry name" value="Metal_Hydrolase"/>
</dbReference>
<dbReference type="FunFam" id="3.20.20.140:FF:000007">
    <property type="entry name" value="Imidazolonepropionase"/>
    <property type="match status" value="1"/>
</dbReference>
<feature type="binding site" evidence="7">
    <location>
        <position position="194"/>
    </location>
    <ligand>
        <name>4-imidazolone-5-propanoate</name>
        <dbReference type="ChEBI" id="CHEBI:77893"/>
    </ligand>
</feature>